<dbReference type="SUPFAM" id="SSF63829">
    <property type="entry name" value="Calcium-dependent phosphotriesterase"/>
    <property type="match status" value="1"/>
</dbReference>
<dbReference type="GO" id="GO:0043161">
    <property type="term" value="P:proteasome-mediated ubiquitin-dependent protein catabolic process"/>
    <property type="evidence" value="ECO:0007669"/>
    <property type="project" value="TreeGrafter"/>
</dbReference>
<dbReference type="Gene3D" id="2.120.10.30">
    <property type="entry name" value="TolB, C-terminal domain"/>
    <property type="match status" value="1"/>
</dbReference>
<dbReference type="EMBL" id="OV696697">
    <property type="protein sequence ID" value="CAH1241920.1"/>
    <property type="molecule type" value="Genomic_DNA"/>
</dbReference>
<dbReference type="PANTHER" id="PTHR24104:SF50">
    <property type="entry name" value="SMP-30_GLUCONOLACTONASE_LRE-LIKE REGION DOMAIN-CONTAINING PROTEIN"/>
    <property type="match status" value="1"/>
</dbReference>
<evidence type="ECO:0000313" key="3">
    <source>
        <dbReference type="EMBL" id="CAH1241920.1"/>
    </source>
</evidence>
<feature type="compositionally biased region" description="Basic and acidic residues" evidence="1">
    <location>
        <begin position="114"/>
        <end position="127"/>
    </location>
</feature>
<feature type="region of interest" description="Disordered" evidence="1">
    <location>
        <begin position="113"/>
        <end position="142"/>
    </location>
</feature>
<gene>
    <name evidence="3" type="primary">Hypp6445</name>
    <name evidence="3" type="ORF">BLAG_LOCUS5349</name>
</gene>
<evidence type="ECO:0000256" key="1">
    <source>
        <dbReference type="SAM" id="MobiDB-lite"/>
    </source>
</evidence>
<feature type="region of interest" description="Disordered" evidence="1">
    <location>
        <begin position="186"/>
        <end position="228"/>
    </location>
</feature>
<keyword evidence="2" id="KW-0472">Membrane</keyword>
<evidence type="ECO:0000256" key="2">
    <source>
        <dbReference type="SAM" id="Phobius"/>
    </source>
</evidence>
<keyword evidence="2" id="KW-0812">Transmembrane</keyword>
<dbReference type="Proteomes" id="UP000838412">
    <property type="component" value="Chromosome 12"/>
</dbReference>
<protein>
    <submittedName>
        <fullName evidence="3">Hypp6445 protein</fullName>
    </submittedName>
</protein>
<dbReference type="GO" id="GO:0061630">
    <property type="term" value="F:ubiquitin protein ligase activity"/>
    <property type="evidence" value="ECO:0007669"/>
    <property type="project" value="TreeGrafter"/>
</dbReference>
<dbReference type="OrthoDB" id="10310995at2759"/>
<dbReference type="PANTHER" id="PTHR24104">
    <property type="entry name" value="E3 UBIQUITIN-PROTEIN LIGASE NHLRC1-RELATED"/>
    <property type="match status" value="1"/>
</dbReference>
<dbReference type="GO" id="GO:0000209">
    <property type="term" value="P:protein polyubiquitination"/>
    <property type="evidence" value="ECO:0007669"/>
    <property type="project" value="TreeGrafter"/>
</dbReference>
<evidence type="ECO:0000313" key="4">
    <source>
        <dbReference type="Proteomes" id="UP000838412"/>
    </source>
</evidence>
<proteinExistence type="predicted"/>
<dbReference type="InterPro" id="IPR011042">
    <property type="entry name" value="6-blade_b-propeller_TolB-like"/>
</dbReference>
<dbReference type="InterPro" id="IPR050952">
    <property type="entry name" value="TRIM-NHL_E3_ligases"/>
</dbReference>
<organism evidence="3 4">
    <name type="scientific">Branchiostoma lanceolatum</name>
    <name type="common">Common lancelet</name>
    <name type="synonym">Amphioxus lanceolatum</name>
    <dbReference type="NCBI Taxonomy" id="7740"/>
    <lineage>
        <taxon>Eukaryota</taxon>
        <taxon>Metazoa</taxon>
        <taxon>Chordata</taxon>
        <taxon>Cephalochordata</taxon>
        <taxon>Leptocardii</taxon>
        <taxon>Amphioxiformes</taxon>
        <taxon>Branchiostomatidae</taxon>
        <taxon>Branchiostoma</taxon>
    </lineage>
</organism>
<feature type="transmembrane region" description="Helical" evidence="2">
    <location>
        <begin position="150"/>
        <end position="172"/>
    </location>
</feature>
<reference evidence="3" key="1">
    <citation type="submission" date="2022-01" db="EMBL/GenBank/DDBJ databases">
        <authorList>
            <person name="Braso-Vives M."/>
        </authorList>
    </citation>
    <scope>NUCLEOTIDE SEQUENCE</scope>
</reference>
<keyword evidence="2" id="KW-1133">Transmembrane helix</keyword>
<name>A0A8K0E4A2_BRALA</name>
<sequence>MACSSEQFEEVQENSQRTIPAVRVRFQRQYFDSGQIESCDGTYEDPRHACDCTYEEAQEACDCTYEEPQEACDCTYEEAQEACDCTYEKPQEQCDCTYEEPQAIIVTLPFQDSQHAEREAEAPHDVEDPPSAPGEEQQGEKRSMAIRIRFPLRSIVATAAMIVAILIIIPSITGIPNMASRMTEHPNTKVSEGASRVSKSTTATRAMPVNSPVESEGGLGKTGDGIVSTEGTKWTKRAVEQTATTAPTTYVLASKEAMSCGIMKSRAVTALRGGPMTEPEHPVAAAVSNNYEIFVADYKNMCITVYNTTGASLRQFKTMTPSEVPFGPVDVTVDGEGGVWVAGFNHVMRMRRHQAAVDYALNYSHI</sequence>
<keyword evidence="4" id="KW-1185">Reference proteome</keyword>
<accession>A0A8K0E4A2</accession>
<dbReference type="AlphaFoldDB" id="A0A8K0E4A2"/>